<keyword evidence="2" id="KW-0812">Transmembrane</keyword>
<gene>
    <name evidence="6" type="ORF">UIB01_11030</name>
</gene>
<evidence type="ECO:0000256" key="1">
    <source>
        <dbReference type="ARBA" id="ARBA00004167"/>
    </source>
</evidence>
<dbReference type="PANTHER" id="PTHR36985">
    <property type="entry name" value="TRANSLOCATION AND ASSEMBLY MODULE SUBUNIT TAMB"/>
    <property type="match status" value="1"/>
</dbReference>
<name>A0A023WT46_STUST</name>
<evidence type="ECO:0000259" key="5">
    <source>
        <dbReference type="Pfam" id="PF04357"/>
    </source>
</evidence>
<dbReference type="GO" id="GO:0005886">
    <property type="term" value="C:plasma membrane"/>
    <property type="evidence" value="ECO:0007669"/>
    <property type="project" value="InterPro"/>
</dbReference>
<dbReference type="EMBL" id="CP007509">
    <property type="protein sequence ID" value="AHY42974.1"/>
    <property type="molecule type" value="Genomic_DNA"/>
</dbReference>
<dbReference type="KEGG" id="pstu:UIB01_11030"/>
<sequence length="1226" mass="134383">MRRILRGLGWTLLGLVLLLAVALGTLLGTSAGSRWLLTQVPGLTVEAFEGRLGQRWQADRLIWEQDGSRVEVQQPRLAWSPACLLKRTLCIDELVTGNIELNFPPSEPDPNAEPFSLPDIDLPLALQVERIEFGQVTLNDAEQLRRLQLQANWRADGLDIQRLDVRRDDLDLTLTGRLQPSGNWPLQLQGQAALQSPDEQPWALMIAIEGDLREQLQLQVESQGYLQGSLSGHLRALDEQLPATVRLNADGFKALPDLPETLRLDDLELTASGNMQDGYRLLGTTRLPGDGGAVRVALEGIVSTTGAQIAMLELDAGQQRHVRLTGDIDWQNGLAANADLLWRDFPWRRLYPEIEEPPVTLRELKAQIQYEDGNYLGNFESAMTGPAGDFTLNSPVSGNLEAVHLPQLELRAGQGSATGSVSIGFADGIDWKADLALSDLDPAYWLAELPGNLGGTLQSQGGLRDERLQAEARLDIKGRLRGQNTSLQLQASGEGERWNLPLIDLRMGDNRVHGEGVWAQTLDGRVQLELRRLAQLWPGLRGQLNGKVTLGGTAAAPSGQVELDGRNLAYQDNRLRRLRVQGQLSDGERGHLVLNAERIRAGETDLGALQVRAEGTADKHQADLQLQGPLLDLALAFDGGLRGDDWIGRLLRGELSAEQQNWALQRPATLQRFADGRLELGAHCWLSGPASLCAEDQRIMPDPRIRYRLRDFALQSLAEYLPDDFRWQGELNADIELDIPASGPNGRVQVDAGPGVLRIRDADEWHDFPYQTLVLNSRLLPERIDSELRFQGGELGDLDVQVRIDPRPENKPINGEFRLSGFDLAVARPFVPMVERLRGQLNGSGQLSGSLQQPTLNGQLLLSGGEIAGSELPTTFENLRVRMLIEGERLSIDGDWRAGDQGRGNLSGTLDWRDALDLDLAIKGSRLPLVVEPYADLEVEPDLRIVLSGQDLAVSGRVAVPRGAITVRELPPTTVRVSEDTVIVGREAEEPATPLAVKMDIDVEVGQDRLRFTGFGLTADLAGYLHIGDNLDARGELQLKNGRYRAYGQRLTIRRAELLFTGLISQPFLNIEAIRRIEAENVVAGLRITGSAEQPRIDVFSEPAMSQEQALAYLVLGRPLGADTGDSNLLAQAALGLGLAGSSSITGGLAQRLGIQDFQLDTEGTGAGTSVVATGRLTERLALRYGVGVFEPSNTIALRYQLTRRIFLEAASGLASSLDVFYRRDF</sequence>
<organism evidence="6 7">
    <name type="scientific">Stutzerimonas stutzeri</name>
    <name type="common">Pseudomonas stutzeri</name>
    <dbReference type="NCBI Taxonomy" id="316"/>
    <lineage>
        <taxon>Bacteria</taxon>
        <taxon>Pseudomonadati</taxon>
        <taxon>Pseudomonadota</taxon>
        <taxon>Gammaproteobacteria</taxon>
        <taxon>Pseudomonadales</taxon>
        <taxon>Pseudomonadaceae</taxon>
        <taxon>Stutzerimonas</taxon>
    </lineage>
</organism>
<evidence type="ECO:0000256" key="3">
    <source>
        <dbReference type="ARBA" id="ARBA00022989"/>
    </source>
</evidence>
<dbReference type="PATRIC" id="fig|316.97.peg.2205"/>
<dbReference type="OrthoDB" id="5555605at2"/>
<keyword evidence="3" id="KW-1133">Transmembrane helix</keyword>
<dbReference type="PANTHER" id="PTHR36985:SF1">
    <property type="entry name" value="TRANSLOCATION AND ASSEMBLY MODULE SUBUNIT TAMB"/>
    <property type="match status" value="1"/>
</dbReference>
<protein>
    <recommendedName>
        <fullName evidence="5">Translocation and assembly module TamB C-terminal domain-containing protein</fullName>
    </recommendedName>
</protein>
<comment type="subcellular location">
    <subcellularLocation>
        <location evidence="1">Membrane</location>
        <topology evidence="1">Single-pass membrane protein</topology>
    </subcellularLocation>
</comment>
<evidence type="ECO:0000256" key="4">
    <source>
        <dbReference type="ARBA" id="ARBA00023136"/>
    </source>
</evidence>
<dbReference type="AlphaFoldDB" id="A0A023WT46"/>
<dbReference type="GO" id="GO:0097347">
    <property type="term" value="C:TAM protein secretion complex"/>
    <property type="evidence" value="ECO:0007669"/>
    <property type="project" value="TreeGrafter"/>
</dbReference>
<dbReference type="InterPro" id="IPR007452">
    <property type="entry name" value="TamB_C"/>
</dbReference>
<keyword evidence="4" id="KW-0472">Membrane</keyword>
<evidence type="ECO:0000256" key="2">
    <source>
        <dbReference type="ARBA" id="ARBA00022692"/>
    </source>
</evidence>
<accession>A0A023WT46</accession>
<reference evidence="6 7" key="1">
    <citation type="submission" date="2014-03" db="EMBL/GenBank/DDBJ databases">
        <title>Complete genome sequence of Pseudomonas stutzeri 19SMN4.</title>
        <authorList>
            <person name="Brunet-Galmes I."/>
            <person name="Nogales B."/>
            <person name="Busquets A."/>
            <person name="Pena A."/>
            <person name="Gomila M."/>
            <person name="Garcia-Valdes E."/>
            <person name="Lalucat J."/>
            <person name="Bennasar A."/>
            <person name="Bosch R."/>
        </authorList>
    </citation>
    <scope>NUCLEOTIDE SEQUENCE [LARGE SCALE GENOMIC DNA]</scope>
    <source>
        <strain evidence="6 7">19SMN4</strain>
    </source>
</reference>
<dbReference type="Pfam" id="PF04357">
    <property type="entry name" value="TamB"/>
    <property type="match status" value="1"/>
</dbReference>
<proteinExistence type="predicted"/>
<evidence type="ECO:0000313" key="7">
    <source>
        <dbReference type="Proteomes" id="UP000025238"/>
    </source>
</evidence>
<dbReference type="Proteomes" id="UP000025238">
    <property type="component" value="Chromosome"/>
</dbReference>
<feature type="domain" description="Translocation and assembly module TamB C-terminal" evidence="5">
    <location>
        <begin position="899"/>
        <end position="1226"/>
    </location>
</feature>
<evidence type="ECO:0000313" key="6">
    <source>
        <dbReference type="EMBL" id="AHY42974.1"/>
    </source>
</evidence>
<dbReference type="GO" id="GO:0009306">
    <property type="term" value="P:protein secretion"/>
    <property type="evidence" value="ECO:0007669"/>
    <property type="project" value="InterPro"/>
</dbReference>